<dbReference type="PROSITE" id="PS51257">
    <property type="entry name" value="PROKAR_LIPOPROTEIN"/>
    <property type="match status" value="1"/>
</dbReference>
<proteinExistence type="predicted"/>
<name>A0ABR9FS49_9GAMM</name>
<evidence type="ECO:0008006" key="3">
    <source>
        <dbReference type="Google" id="ProtNLM"/>
    </source>
</evidence>
<protein>
    <recommendedName>
        <fullName evidence="3">Lipoprotein</fullName>
    </recommendedName>
</protein>
<reference evidence="1 2" key="1">
    <citation type="submission" date="2020-07" db="EMBL/GenBank/DDBJ databases">
        <title>Halophilic bacteria isolated from french cheeses.</title>
        <authorList>
            <person name="Kothe C.I."/>
            <person name="Farah-Kraiem B."/>
            <person name="Renault P."/>
            <person name="Dridi B."/>
        </authorList>
    </citation>
    <scope>NUCLEOTIDE SEQUENCE [LARGE SCALE GENOMIC DNA]</scope>
    <source>
        <strain evidence="1 2">FME14</strain>
    </source>
</reference>
<dbReference type="RefSeq" id="WP_192542987.1">
    <property type="nucleotide sequence ID" value="NZ_JBQQIQ010000001.1"/>
</dbReference>
<sequence>MSISKLFFILLTLGLTGCVNPHVKPKLSATELTNGGIVYFSTASIEECTVHSVYLALKKESDEKILNLAKSQFFVTNRYVEKDYPESRGLFQIVSLPAGSYDFWFEQRHPMLDVDYEEVLSPFKIEKGEVKYLGEIRVDGCLDIAVNIGDEYDRDTNKLKLLYPDIGQLKQSKELIKLKQ</sequence>
<organism evidence="1 2">
    <name type="scientific">Pseudoalteromonas prydzensis</name>
    <dbReference type="NCBI Taxonomy" id="182141"/>
    <lineage>
        <taxon>Bacteria</taxon>
        <taxon>Pseudomonadati</taxon>
        <taxon>Pseudomonadota</taxon>
        <taxon>Gammaproteobacteria</taxon>
        <taxon>Alteromonadales</taxon>
        <taxon>Pseudoalteromonadaceae</taxon>
        <taxon>Pseudoalteromonas</taxon>
    </lineage>
</organism>
<evidence type="ECO:0000313" key="1">
    <source>
        <dbReference type="EMBL" id="MBE0459631.1"/>
    </source>
</evidence>
<comment type="caution">
    <text evidence="1">The sequence shown here is derived from an EMBL/GenBank/DDBJ whole genome shotgun (WGS) entry which is preliminary data.</text>
</comment>
<accession>A0ABR9FS49</accession>
<gene>
    <name evidence="1" type="ORF">EI167_19780</name>
</gene>
<dbReference type="Proteomes" id="UP000707245">
    <property type="component" value="Unassembled WGS sequence"/>
</dbReference>
<dbReference type="EMBL" id="RRZA01000095">
    <property type="protein sequence ID" value="MBE0459631.1"/>
    <property type="molecule type" value="Genomic_DNA"/>
</dbReference>
<keyword evidence="2" id="KW-1185">Reference proteome</keyword>
<evidence type="ECO:0000313" key="2">
    <source>
        <dbReference type="Proteomes" id="UP000707245"/>
    </source>
</evidence>